<dbReference type="OrthoDB" id="9810154at2"/>
<dbReference type="CDD" id="cd07067">
    <property type="entry name" value="HP_PGM_like"/>
    <property type="match status" value="1"/>
</dbReference>
<evidence type="ECO:0000313" key="2">
    <source>
        <dbReference type="EMBL" id="RXJ62639.1"/>
    </source>
</evidence>
<comment type="caution">
    <text evidence="2">The sequence shown here is derived from an EMBL/GenBank/DDBJ whole genome shotgun (WGS) entry which is preliminary data.</text>
</comment>
<dbReference type="Proteomes" id="UP000290191">
    <property type="component" value="Unassembled WGS sequence"/>
</dbReference>
<dbReference type="PANTHER" id="PTHR47623">
    <property type="entry name" value="OS09G0287300 PROTEIN"/>
    <property type="match status" value="1"/>
</dbReference>
<feature type="binding site" evidence="1">
    <location>
        <position position="58"/>
    </location>
    <ligand>
        <name>substrate</name>
    </ligand>
</feature>
<reference evidence="2 3" key="1">
    <citation type="submission" date="2017-10" db="EMBL/GenBank/DDBJ databases">
        <title>Genomics of the genus Arcobacter.</title>
        <authorList>
            <person name="Perez-Cataluna A."/>
            <person name="Figueras M.J."/>
        </authorList>
    </citation>
    <scope>NUCLEOTIDE SEQUENCE [LARGE SCALE GENOMIC DNA]</scope>
    <source>
        <strain evidence="2 3">DSM 24636</strain>
    </source>
</reference>
<sequence length="158" mass="18081">MKELYILRHAQKEIQNDYEYDYDISLSKKGFEDAKKIGKLLKQKEVLPDLIVSSPAIRARQTAQIVAQEIGYDKNIMFNEVIYQAFLNELIESITYTYDSVNSLLIVGHNPALTALALTFGNLKEELQMGNAVKIEFNCNSWIDIDKSNSNFVELIKI</sequence>
<organism evidence="2 3">
    <name type="scientific">Halarcobacter anaerophilus</name>
    <dbReference type="NCBI Taxonomy" id="877500"/>
    <lineage>
        <taxon>Bacteria</taxon>
        <taxon>Pseudomonadati</taxon>
        <taxon>Campylobacterota</taxon>
        <taxon>Epsilonproteobacteria</taxon>
        <taxon>Campylobacterales</taxon>
        <taxon>Arcobacteraceae</taxon>
        <taxon>Halarcobacter</taxon>
    </lineage>
</organism>
<dbReference type="RefSeq" id="WP_129082252.1">
    <property type="nucleotide sequence ID" value="NZ_CP041070.1"/>
</dbReference>
<dbReference type="InterPro" id="IPR013078">
    <property type="entry name" value="His_Pase_superF_clade-1"/>
</dbReference>
<protein>
    <submittedName>
        <fullName evidence="2">Phosphoglycerate mutase</fullName>
    </submittedName>
</protein>
<dbReference type="PANTHER" id="PTHR47623:SF1">
    <property type="entry name" value="OS09G0287300 PROTEIN"/>
    <property type="match status" value="1"/>
</dbReference>
<dbReference type="Gene3D" id="3.40.50.1240">
    <property type="entry name" value="Phosphoglycerate mutase-like"/>
    <property type="match status" value="1"/>
</dbReference>
<dbReference type="STRING" id="877500.GCA_000935065_02071"/>
<evidence type="ECO:0000313" key="3">
    <source>
        <dbReference type="Proteomes" id="UP000290191"/>
    </source>
</evidence>
<dbReference type="EMBL" id="PDKO01000007">
    <property type="protein sequence ID" value="RXJ62639.1"/>
    <property type="molecule type" value="Genomic_DNA"/>
</dbReference>
<accession>A0A4Q0Y1X7</accession>
<evidence type="ECO:0000256" key="1">
    <source>
        <dbReference type="PIRSR" id="PIRSR613078-2"/>
    </source>
</evidence>
<keyword evidence="3" id="KW-1185">Reference proteome</keyword>
<dbReference type="SMART" id="SM00855">
    <property type="entry name" value="PGAM"/>
    <property type="match status" value="1"/>
</dbReference>
<proteinExistence type="predicted"/>
<gene>
    <name evidence="2" type="ORF">CRV06_09230</name>
</gene>
<dbReference type="Pfam" id="PF00300">
    <property type="entry name" value="His_Phos_1"/>
    <property type="match status" value="1"/>
</dbReference>
<dbReference type="AlphaFoldDB" id="A0A4Q0Y1X7"/>
<name>A0A4Q0Y1X7_9BACT</name>
<dbReference type="SUPFAM" id="SSF53254">
    <property type="entry name" value="Phosphoglycerate mutase-like"/>
    <property type="match status" value="1"/>
</dbReference>
<dbReference type="InterPro" id="IPR029033">
    <property type="entry name" value="His_PPase_superfam"/>
</dbReference>